<sequence>MKKISMIIVNYCTKGLIEKNINTLLEAYENCEIIFVDNDSPDGSAELVEEKFGNNPKVTLIKTKNNGLAAGYNLGLEKATGDYILYLGTDAFPTKEVMDGLVEYMDTNHDVGVATARLYTRDGSIDIDAHRSFPTPWIAITHLLTLDRLFPKSKLFNKYSMGYEDFNTIHEVDACISHFMFVRPEVHTQVKRWDEDYWLYGEDIDFCYRVKKAGFKIMYMGNLRVLHYKGAAVGRDTSKDIDNAMNTDFDSLTFKDEKIEKIKTDEPATTNDKTQKVRVPSTKLWMKIKVSKESTKAMRTFYRKHYMNKYPFVITWLVLVGIWVNEKIKVTKIWLNNYL</sequence>
<dbReference type="AlphaFoldDB" id="A0A0G0QLI8"/>
<organism evidence="3 4">
    <name type="scientific">Candidatus Woesebacteria bacterium GW2011_GWB1_40_12</name>
    <dbReference type="NCBI Taxonomy" id="1618576"/>
    <lineage>
        <taxon>Bacteria</taxon>
        <taxon>Candidatus Woeseibacteriota</taxon>
    </lineage>
</organism>
<comment type="caution">
    <text evidence="3">The sequence shown here is derived from an EMBL/GenBank/DDBJ whole genome shotgun (WGS) entry which is preliminary data.</text>
</comment>
<dbReference type="InterPro" id="IPR029044">
    <property type="entry name" value="Nucleotide-diphossugar_trans"/>
</dbReference>
<evidence type="ECO:0000256" key="1">
    <source>
        <dbReference type="SAM" id="Phobius"/>
    </source>
</evidence>
<accession>A0A0G0QLI8</accession>
<evidence type="ECO:0000259" key="2">
    <source>
        <dbReference type="Pfam" id="PF00535"/>
    </source>
</evidence>
<keyword evidence="1" id="KW-0812">Transmembrane</keyword>
<gene>
    <name evidence="3" type="ORF">UT76_C0035G0004</name>
</gene>
<feature type="domain" description="Glycosyltransferase 2-like" evidence="2">
    <location>
        <begin position="5"/>
        <end position="151"/>
    </location>
</feature>
<evidence type="ECO:0000313" key="4">
    <source>
        <dbReference type="Proteomes" id="UP000034215"/>
    </source>
</evidence>
<dbReference type="PANTHER" id="PTHR43179:SF7">
    <property type="entry name" value="RHAMNOSYLTRANSFERASE WBBL"/>
    <property type="match status" value="1"/>
</dbReference>
<reference evidence="3 4" key="1">
    <citation type="journal article" date="2015" name="Nature">
        <title>rRNA introns, odd ribosomes, and small enigmatic genomes across a large radiation of phyla.</title>
        <authorList>
            <person name="Brown C.T."/>
            <person name="Hug L.A."/>
            <person name="Thomas B.C."/>
            <person name="Sharon I."/>
            <person name="Castelle C.J."/>
            <person name="Singh A."/>
            <person name="Wilkins M.J."/>
            <person name="Williams K.H."/>
            <person name="Banfield J.F."/>
        </authorList>
    </citation>
    <scope>NUCLEOTIDE SEQUENCE [LARGE SCALE GENOMIC DNA]</scope>
</reference>
<keyword evidence="1" id="KW-1133">Transmembrane helix</keyword>
<dbReference type="Proteomes" id="UP000034215">
    <property type="component" value="Unassembled WGS sequence"/>
</dbReference>
<name>A0A0G0QLI8_9BACT</name>
<feature type="transmembrane region" description="Helical" evidence="1">
    <location>
        <begin position="306"/>
        <end position="324"/>
    </location>
</feature>
<evidence type="ECO:0000313" key="3">
    <source>
        <dbReference type="EMBL" id="KKR41294.1"/>
    </source>
</evidence>
<dbReference type="PANTHER" id="PTHR43179">
    <property type="entry name" value="RHAMNOSYLTRANSFERASE WBBL"/>
    <property type="match status" value="1"/>
</dbReference>
<dbReference type="Gene3D" id="3.90.550.10">
    <property type="entry name" value="Spore Coat Polysaccharide Biosynthesis Protein SpsA, Chain A"/>
    <property type="match status" value="1"/>
</dbReference>
<dbReference type="CDD" id="cd04186">
    <property type="entry name" value="GT_2_like_c"/>
    <property type="match status" value="1"/>
</dbReference>
<dbReference type="InterPro" id="IPR001173">
    <property type="entry name" value="Glyco_trans_2-like"/>
</dbReference>
<proteinExistence type="predicted"/>
<dbReference type="Pfam" id="PF00535">
    <property type="entry name" value="Glycos_transf_2"/>
    <property type="match status" value="1"/>
</dbReference>
<dbReference type="SUPFAM" id="SSF53448">
    <property type="entry name" value="Nucleotide-diphospho-sugar transferases"/>
    <property type="match status" value="1"/>
</dbReference>
<protein>
    <recommendedName>
        <fullName evidence="2">Glycosyltransferase 2-like domain-containing protein</fullName>
    </recommendedName>
</protein>
<dbReference type="EMBL" id="LBYA01000035">
    <property type="protein sequence ID" value="KKR41294.1"/>
    <property type="molecule type" value="Genomic_DNA"/>
</dbReference>
<keyword evidence="1" id="KW-0472">Membrane</keyword>